<evidence type="ECO:0000256" key="2">
    <source>
        <dbReference type="SAM" id="SignalP"/>
    </source>
</evidence>
<dbReference type="PROSITE" id="PS51257">
    <property type="entry name" value="PROKAR_LIPOPROTEIN"/>
    <property type="match status" value="1"/>
</dbReference>
<accession>A0ABX8ZTU5</accession>
<feature type="chain" id="PRO_5046287350" description="Secreted protein" evidence="2">
    <location>
        <begin position="19"/>
        <end position="85"/>
    </location>
</feature>
<evidence type="ECO:0000313" key="3">
    <source>
        <dbReference type="EMBL" id="QZD90573.1"/>
    </source>
</evidence>
<feature type="signal peptide" evidence="2">
    <location>
        <begin position="1"/>
        <end position="18"/>
    </location>
</feature>
<dbReference type="EMBL" id="CP081295">
    <property type="protein sequence ID" value="QZD90573.1"/>
    <property type="molecule type" value="Genomic_DNA"/>
</dbReference>
<evidence type="ECO:0000256" key="1">
    <source>
        <dbReference type="SAM" id="MobiDB-lite"/>
    </source>
</evidence>
<evidence type="ECO:0000313" key="4">
    <source>
        <dbReference type="Proteomes" id="UP000824281"/>
    </source>
</evidence>
<evidence type="ECO:0008006" key="5">
    <source>
        <dbReference type="Google" id="ProtNLM"/>
    </source>
</evidence>
<dbReference type="Proteomes" id="UP000824281">
    <property type="component" value="Chromosome"/>
</dbReference>
<protein>
    <recommendedName>
        <fullName evidence="5">Secreted protein</fullName>
    </recommendedName>
</protein>
<gene>
    <name evidence="3" type="ORF">K3148_04040</name>
</gene>
<feature type="region of interest" description="Disordered" evidence="1">
    <location>
        <begin position="41"/>
        <end position="85"/>
    </location>
</feature>
<name>A0ABX8ZTU5_9SPHN</name>
<organism evidence="3 4">
    <name type="scientific">Qipengyuania aurantiaca</name>
    <dbReference type="NCBI Taxonomy" id="2867233"/>
    <lineage>
        <taxon>Bacteria</taxon>
        <taxon>Pseudomonadati</taxon>
        <taxon>Pseudomonadota</taxon>
        <taxon>Alphaproteobacteria</taxon>
        <taxon>Sphingomonadales</taxon>
        <taxon>Erythrobacteraceae</taxon>
        <taxon>Qipengyuania</taxon>
    </lineage>
</organism>
<reference evidence="3 4" key="1">
    <citation type="submission" date="2021-08" db="EMBL/GenBank/DDBJ databases">
        <title>Comparative Genomics Analysis of the Genus Qipengyuania Reveals Extensive Genetic Diversity and Metabolic Versatility, Including the Description of Fifteen Novel Species.</title>
        <authorList>
            <person name="Liu Y."/>
        </authorList>
    </citation>
    <scope>NUCLEOTIDE SEQUENCE [LARGE SCALE GENOMIC DNA]</scope>
    <source>
        <strain evidence="3 4">1NDH13</strain>
    </source>
</reference>
<keyword evidence="4" id="KW-1185">Reference proteome</keyword>
<sequence>MKLPVIAAALSLSIGLVACGEPIDGSDTADMAPDAVSGETIDTSAAEYKPGEDGPLQSDGMVDDTQYTTEESLEEDPAVNEDAAM</sequence>
<dbReference type="RefSeq" id="WP_221426039.1">
    <property type="nucleotide sequence ID" value="NZ_CP081295.1"/>
</dbReference>
<feature type="compositionally biased region" description="Acidic residues" evidence="1">
    <location>
        <begin position="71"/>
        <end position="85"/>
    </location>
</feature>
<proteinExistence type="predicted"/>
<keyword evidence="2" id="KW-0732">Signal</keyword>